<protein>
    <submittedName>
        <fullName evidence="1">Uncharacterized protein</fullName>
    </submittedName>
</protein>
<feature type="non-terminal residue" evidence="1">
    <location>
        <position position="53"/>
    </location>
</feature>
<dbReference type="EMBL" id="LAZR01065042">
    <property type="protein sequence ID" value="KKK56342.1"/>
    <property type="molecule type" value="Genomic_DNA"/>
</dbReference>
<dbReference type="AlphaFoldDB" id="A0A0F8WHJ5"/>
<accession>A0A0F8WHJ5</accession>
<proteinExistence type="predicted"/>
<name>A0A0F8WHJ5_9ZZZZ</name>
<organism evidence="1">
    <name type="scientific">marine sediment metagenome</name>
    <dbReference type="NCBI Taxonomy" id="412755"/>
    <lineage>
        <taxon>unclassified sequences</taxon>
        <taxon>metagenomes</taxon>
        <taxon>ecological metagenomes</taxon>
    </lineage>
</organism>
<sequence>MVDSFIERRIVTGLIVSTDYIQQIRPIWSSKMLQSRMAQSLSNWCVDFFDEFH</sequence>
<evidence type="ECO:0000313" key="1">
    <source>
        <dbReference type="EMBL" id="KKK56342.1"/>
    </source>
</evidence>
<reference evidence="1" key="1">
    <citation type="journal article" date="2015" name="Nature">
        <title>Complex archaea that bridge the gap between prokaryotes and eukaryotes.</title>
        <authorList>
            <person name="Spang A."/>
            <person name="Saw J.H."/>
            <person name="Jorgensen S.L."/>
            <person name="Zaremba-Niedzwiedzka K."/>
            <person name="Martijn J."/>
            <person name="Lind A.E."/>
            <person name="van Eijk R."/>
            <person name="Schleper C."/>
            <person name="Guy L."/>
            <person name="Ettema T.J."/>
        </authorList>
    </citation>
    <scope>NUCLEOTIDE SEQUENCE</scope>
</reference>
<gene>
    <name evidence="1" type="ORF">LCGC14_3065500</name>
</gene>
<comment type="caution">
    <text evidence="1">The sequence shown here is derived from an EMBL/GenBank/DDBJ whole genome shotgun (WGS) entry which is preliminary data.</text>
</comment>